<dbReference type="GO" id="GO:0141221">
    <property type="term" value="F:histone deacetylase activity, hydrolytic mechanism"/>
    <property type="evidence" value="ECO:0007669"/>
    <property type="project" value="UniProtKB-EC"/>
</dbReference>
<dbReference type="PANTHER" id="PTHR10625">
    <property type="entry name" value="HISTONE DEACETYLASE HDAC1-RELATED"/>
    <property type="match status" value="1"/>
</dbReference>
<accession>A0AAV8Y6L2</accession>
<dbReference type="PRINTS" id="PR01270">
    <property type="entry name" value="HDASUPER"/>
</dbReference>
<dbReference type="AlphaFoldDB" id="A0AAV8Y6L2"/>
<dbReference type="InterPro" id="IPR000286">
    <property type="entry name" value="HDACs"/>
</dbReference>
<dbReference type="Proteomes" id="UP001162162">
    <property type="component" value="Unassembled WGS sequence"/>
</dbReference>
<comment type="catalytic activity">
    <reaction evidence="1">
        <text>N(6)-acetyl-L-lysyl-[histone] + H2O = L-lysyl-[histone] + acetate</text>
        <dbReference type="Rhea" id="RHEA:58196"/>
        <dbReference type="Rhea" id="RHEA-COMP:9845"/>
        <dbReference type="Rhea" id="RHEA-COMP:11338"/>
        <dbReference type="ChEBI" id="CHEBI:15377"/>
        <dbReference type="ChEBI" id="CHEBI:29969"/>
        <dbReference type="ChEBI" id="CHEBI:30089"/>
        <dbReference type="ChEBI" id="CHEBI:61930"/>
        <dbReference type="EC" id="3.5.1.98"/>
    </reaction>
</comment>
<dbReference type="InterPro" id="IPR037138">
    <property type="entry name" value="His_deacetylse_dom_sf"/>
</dbReference>
<feature type="domain" description="Histone deacetylase" evidence="2">
    <location>
        <begin position="3"/>
        <end position="132"/>
    </location>
</feature>
<dbReference type="SUPFAM" id="SSF52768">
    <property type="entry name" value="Arginase/deacetylase"/>
    <property type="match status" value="3"/>
</dbReference>
<dbReference type="GO" id="GO:0000118">
    <property type="term" value="C:histone deacetylase complex"/>
    <property type="evidence" value="ECO:0007669"/>
    <property type="project" value="TreeGrafter"/>
</dbReference>
<reference evidence="3" key="1">
    <citation type="journal article" date="2023" name="Insect Mol. Biol.">
        <title>Genome sequencing provides insights into the evolution of gene families encoding plant cell wall-degrading enzymes in longhorned beetles.</title>
        <authorList>
            <person name="Shin N.R."/>
            <person name="Okamura Y."/>
            <person name="Kirsch R."/>
            <person name="Pauchet Y."/>
        </authorList>
    </citation>
    <scope>NUCLEOTIDE SEQUENCE</scope>
    <source>
        <strain evidence="3">AMC_N1</strain>
    </source>
</reference>
<feature type="domain" description="Histone deacetylase" evidence="2">
    <location>
        <begin position="342"/>
        <end position="630"/>
    </location>
</feature>
<proteinExistence type="predicted"/>
<dbReference type="PANTHER" id="PTHR10625:SF38">
    <property type="entry name" value="HISTONE DEACETYLASE 6, ISOFORM G"/>
    <property type="match status" value="1"/>
</dbReference>
<evidence type="ECO:0000313" key="3">
    <source>
        <dbReference type="EMBL" id="KAJ8947126.1"/>
    </source>
</evidence>
<name>A0AAV8Y6L2_9CUCU</name>
<evidence type="ECO:0000259" key="2">
    <source>
        <dbReference type="Pfam" id="PF00850"/>
    </source>
</evidence>
<dbReference type="GO" id="GO:0040029">
    <property type="term" value="P:epigenetic regulation of gene expression"/>
    <property type="evidence" value="ECO:0007669"/>
    <property type="project" value="TreeGrafter"/>
</dbReference>
<organism evidence="3 4">
    <name type="scientific">Aromia moschata</name>
    <dbReference type="NCBI Taxonomy" id="1265417"/>
    <lineage>
        <taxon>Eukaryota</taxon>
        <taxon>Metazoa</taxon>
        <taxon>Ecdysozoa</taxon>
        <taxon>Arthropoda</taxon>
        <taxon>Hexapoda</taxon>
        <taxon>Insecta</taxon>
        <taxon>Pterygota</taxon>
        <taxon>Neoptera</taxon>
        <taxon>Endopterygota</taxon>
        <taxon>Coleoptera</taxon>
        <taxon>Polyphaga</taxon>
        <taxon>Cucujiformia</taxon>
        <taxon>Chrysomeloidea</taxon>
        <taxon>Cerambycidae</taxon>
        <taxon>Cerambycinae</taxon>
        <taxon>Callichromatini</taxon>
        <taxon>Aromia</taxon>
    </lineage>
</organism>
<dbReference type="Gene3D" id="3.40.800.20">
    <property type="entry name" value="Histone deacetylase domain"/>
    <property type="match status" value="3"/>
</dbReference>
<sequence>MANAFCGYCFLNNVAISTETAIAEGYAKKVLIVDFDVHHGQGVQQLFYNRKDVLYFSIHRFEHGTFWPNLRESDSNYIGEGTGRGYNVNVPLNNIGMGDSDYLAIVFNLLLPLAYEFNPDLILISAGYDAAIGCPEFKPDLIMVSAGFDSCLGDEKGQMTVTPHFYGHLISLLSGLANSRLAVCLEGGYFKESLAEGVACTVRALLGDACYPMDIHSNPVVNPTLQEVINNVKYFLHDYWDCFKCEELFEYPKQGTSLGYDEKDEHVTRIDFKHVDQEVAVYETADCYPSPSNEDVQKYFSIMKNLREAYARGRVYKNVIGYVYDDELLKHKSTGDTGKVPPEKPERLTEIMRFFQEFGLIERLKKIECNLDAKPWLKKVHSSEYIRNILEQSNLSQKPDWYFNEHTGACIVKSVSCILSLAQSISDGAVRAGVAIVRPPGHHASSSSGSGFCFVNNACIATEYLIQKKGHKRVLIVDFDIHHGNGTQELTYSRSDIMYISIHRFDKSKFFPTLPEGDVSYTGEGVGKGYNINIPFNKGSKTDIDYWTVWHRLVLPIAFSYNPDFVIISAGFDAGIYDPLGGGYKVTPELFGQLVHTLKSLASGKILLTLEGGYHVETTAMSMTACVKALFG</sequence>
<dbReference type="InterPro" id="IPR023801">
    <property type="entry name" value="His_deacetylse_dom"/>
</dbReference>
<evidence type="ECO:0000313" key="4">
    <source>
        <dbReference type="Proteomes" id="UP001162162"/>
    </source>
</evidence>
<comment type="caution">
    <text evidence="3">The sequence shown here is derived from an EMBL/GenBank/DDBJ whole genome shotgun (WGS) entry which is preliminary data.</text>
</comment>
<feature type="domain" description="Histone deacetylase" evidence="2">
    <location>
        <begin position="136"/>
        <end position="204"/>
    </location>
</feature>
<protein>
    <recommendedName>
        <fullName evidence="2">Histone deacetylase domain-containing protein</fullName>
    </recommendedName>
</protein>
<dbReference type="EMBL" id="JAPWTK010000169">
    <property type="protein sequence ID" value="KAJ8947126.1"/>
    <property type="molecule type" value="Genomic_DNA"/>
</dbReference>
<dbReference type="InterPro" id="IPR023696">
    <property type="entry name" value="Ureohydrolase_dom_sf"/>
</dbReference>
<dbReference type="Pfam" id="PF00850">
    <property type="entry name" value="Hist_deacetyl"/>
    <property type="match status" value="3"/>
</dbReference>
<gene>
    <name evidence="3" type="ORF">NQ318_002486</name>
</gene>
<evidence type="ECO:0000256" key="1">
    <source>
        <dbReference type="ARBA" id="ARBA00048287"/>
    </source>
</evidence>
<keyword evidence="4" id="KW-1185">Reference proteome</keyword>